<dbReference type="PANTHER" id="PTHR33112:SF15">
    <property type="entry name" value="HETEROKARYON INCOMPATIBILITY DOMAIN-CONTAINING PROTEIN"/>
    <property type="match status" value="1"/>
</dbReference>
<dbReference type="OrthoDB" id="5362512at2759"/>
<evidence type="ECO:0000313" key="3">
    <source>
        <dbReference type="Proteomes" id="UP000663193"/>
    </source>
</evidence>
<evidence type="ECO:0000313" key="2">
    <source>
        <dbReference type="EMBL" id="QRC93062.1"/>
    </source>
</evidence>
<sequence>MARAEKPWYPTRLLHVTGLKADTCDVRLVLTDDDRPNGPYATLSHCWGGERYVQLTRSTLGGFLTALDVKDMPRTFREAIAVCMVLHIEYLWIDSLCILQDDTSDWAHEAGLMHKVYSFSHCNLSASDAGNGTHGLFRQRDTSILDLVNFHICRRDANGVLKTKLYSVQERYLWNDSVADSIINKRGWVFQERLLAPRILHFTHDQLFWECRVHSACEKYPSGFMEYALEGADFKRSLDYNKYAAKAASHPLTPEDITICYKIWNIIVEKYTTASLTRPSDKLIAISGVAQGLVSILGDEYCVGMWRRDLEIQLLWHRGEDPTSYTRPETYRAPSWSWASLDGSIVMNARHFDSSDLKAHIEDVVLVHKTEDSTGQVRHGYLDLKGELKPLCLAPNLNWPHENNIHIVVQKSRWSTEAYMRHIDTNTGFDVSGVPSSHRLNDSWERRLFYMTVVASRDYVAALMLRVGADEDVHERIGLIELIRGVEDNDGFENGFLAGLDDSIKKTLPCLRYEDGKHTVRIV</sequence>
<feature type="domain" description="Heterokaryon incompatibility" evidence="1">
    <location>
        <begin position="40"/>
        <end position="192"/>
    </location>
</feature>
<protein>
    <recommendedName>
        <fullName evidence="1">Heterokaryon incompatibility domain-containing protein</fullName>
    </recommendedName>
</protein>
<gene>
    <name evidence="2" type="ORF">JI435_078930</name>
</gene>
<dbReference type="PANTHER" id="PTHR33112">
    <property type="entry name" value="DOMAIN PROTEIN, PUTATIVE-RELATED"/>
    <property type="match status" value="1"/>
</dbReference>
<organism evidence="2 3">
    <name type="scientific">Phaeosphaeria nodorum (strain SN15 / ATCC MYA-4574 / FGSC 10173)</name>
    <name type="common">Glume blotch fungus</name>
    <name type="synonym">Parastagonospora nodorum</name>
    <dbReference type="NCBI Taxonomy" id="321614"/>
    <lineage>
        <taxon>Eukaryota</taxon>
        <taxon>Fungi</taxon>
        <taxon>Dikarya</taxon>
        <taxon>Ascomycota</taxon>
        <taxon>Pezizomycotina</taxon>
        <taxon>Dothideomycetes</taxon>
        <taxon>Pleosporomycetidae</taxon>
        <taxon>Pleosporales</taxon>
        <taxon>Pleosporineae</taxon>
        <taxon>Phaeosphaeriaceae</taxon>
        <taxon>Parastagonospora</taxon>
    </lineage>
</organism>
<name>A0A7U2EUG5_PHANO</name>
<dbReference type="EMBL" id="CP069024">
    <property type="protein sequence ID" value="QRC93062.1"/>
    <property type="molecule type" value="Genomic_DNA"/>
</dbReference>
<evidence type="ECO:0000259" key="1">
    <source>
        <dbReference type="Pfam" id="PF06985"/>
    </source>
</evidence>
<keyword evidence="3" id="KW-1185">Reference proteome</keyword>
<proteinExistence type="predicted"/>
<dbReference type="VEuPathDB" id="FungiDB:JI435_078930"/>
<dbReference type="Pfam" id="PF06985">
    <property type="entry name" value="HET"/>
    <property type="match status" value="1"/>
</dbReference>
<reference evidence="3" key="1">
    <citation type="journal article" date="2021" name="BMC Genomics">
        <title>Chromosome-level genome assembly and manually-curated proteome of model necrotroph Parastagonospora nodorum Sn15 reveals a genome-wide trove of candidate effector homologs, and redundancy of virulence-related functions within an accessory chromosome.</title>
        <authorList>
            <person name="Bertazzoni S."/>
            <person name="Jones D.A.B."/>
            <person name="Phan H.T."/>
            <person name="Tan K.-C."/>
            <person name="Hane J.K."/>
        </authorList>
    </citation>
    <scope>NUCLEOTIDE SEQUENCE [LARGE SCALE GENOMIC DNA]</scope>
    <source>
        <strain evidence="3">SN15 / ATCC MYA-4574 / FGSC 10173)</strain>
    </source>
</reference>
<dbReference type="AlphaFoldDB" id="A0A7U2EUG5"/>
<dbReference type="Proteomes" id="UP000663193">
    <property type="component" value="Chromosome 2"/>
</dbReference>
<accession>A0A7U2EUG5</accession>
<dbReference type="InterPro" id="IPR010730">
    <property type="entry name" value="HET"/>
</dbReference>